<dbReference type="PATRIC" id="fig|1265738.3.peg.4282"/>
<protein>
    <submittedName>
        <fullName evidence="1">CBS domain-containing protein</fullName>
    </submittedName>
</protein>
<gene>
    <name evidence="1" type="ORF">RMSM_04276</name>
</gene>
<name>M5RI04_9BACT</name>
<comment type="caution">
    <text evidence="1">The sequence shown here is derived from an EMBL/GenBank/DDBJ whole genome shotgun (WGS) entry which is preliminary data.</text>
</comment>
<sequence length="109" mass="12058">MRPLDEATILATTTPVQEIVAQLNTQPFVLVSTLGQPVGVITRGDLEKPPMRMWLFGMITLLHGRKLGCDDATFRGPRWAARDSIGIRRGQQFATSSAVRKPVKRQSLS</sequence>
<evidence type="ECO:0000313" key="2">
    <source>
        <dbReference type="Proteomes" id="UP000011991"/>
    </source>
</evidence>
<keyword evidence="2" id="KW-1185">Reference proteome</keyword>
<dbReference type="Proteomes" id="UP000011991">
    <property type="component" value="Unassembled WGS sequence"/>
</dbReference>
<reference evidence="1 2" key="1">
    <citation type="journal article" date="2013" name="Mar. Genomics">
        <title>Expression of sulfatases in Rhodopirellula baltica and the diversity of sulfatases in the genus Rhodopirellula.</title>
        <authorList>
            <person name="Wegner C.E."/>
            <person name="Richter-Heitmann T."/>
            <person name="Klindworth A."/>
            <person name="Klockow C."/>
            <person name="Richter M."/>
            <person name="Achstetter T."/>
            <person name="Glockner F.O."/>
            <person name="Harder J."/>
        </authorList>
    </citation>
    <scope>NUCLEOTIDE SEQUENCE [LARGE SCALE GENOMIC DNA]</scope>
    <source>
        <strain evidence="1 2">SM1</strain>
    </source>
</reference>
<proteinExistence type="predicted"/>
<organism evidence="1 2">
    <name type="scientific">Rhodopirellula maiorica SM1</name>
    <dbReference type="NCBI Taxonomy" id="1265738"/>
    <lineage>
        <taxon>Bacteria</taxon>
        <taxon>Pseudomonadati</taxon>
        <taxon>Planctomycetota</taxon>
        <taxon>Planctomycetia</taxon>
        <taxon>Pirellulales</taxon>
        <taxon>Pirellulaceae</taxon>
        <taxon>Novipirellula</taxon>
    </lineage>
</organism>
<evidence type="ECO:0000313" key="1">
    <source>
        <dbReference type="EMBL" id="EMI18801.1"/>
    </source>
</evidence>
<dbReference type="EMBL" id="ANOG01000613">
    <property type="protein sequence ID" value="EMI18801.1"/>
    <property type="molecule type" value="Genomic_DNA"/>
</dbReference>
<accession>M5RI04</accession>
<dbReference type="AlphaFoldDB" id="M5RI04"/>